<evidence type="ECO:0000259" key="7">
    <source>
        <dbReference type="Pfam" id="PF04084"/>
    </source>
</evidence>
<dbReference type="AlphaFoldDB" id="A0A8H3VQ32"/>
<reference evidence="9 10" key="1">
    <citation type="submission" date="2019-07" db="EMBL/GenBank/DDBJ databases">
        <title>Venturia inaequalis Genome Resource.</title>
        <authorList>
            <person name="Lichtner F.J."/>
        </authorList>
    </citation>
    <scope>NUCLEOTIDE SEQUENCE [LARGE SCALE GENOMIC DNA]</scope>
    <source>
        <strain evidence="9 10">DMI_063113</strain>
    </source>
</reference>
<dbReference type="Pfam" id="PF04084">
    <property type="entry name" value="RecA-like_ORC2"/>
    <property type="match status" value="1"/>
</dbReference>
<evidence type="ECO:0000256" key="2">
    <source>
        <dbReference type="ARBA" id="ARBA00007421"/>
    </source>
</evidence>
<feature type="compositionally biased region" description="Polar residues" evidence="6">
    <location>
        <begin position="68"/>
        <end position="79"/>
    </location>
</feature>
<feature type="compositionally biased region" description="Acidic residues" evidence="6">
    <location>
        <begin position="152"/>
        <end position="169"/>
    </location>
</feature>
<evidence type="ECO:0000313" key="10">
    <source>
        <dbReference type="Proteomes" id="UP000490939"/>
    </source>
</evidence>
<feature type="domain" description="Origin recognition complex subunit 2 winged-helix" evidence="8">
    <location>
        <begin position="500"/>
        <end position="558"/>
    </location>
</feature>
<feature type="region of interest" description="Disordered" evidence="6">
    <location>
        <begin position="1"/>
        <end position="211"/>
    </location>
</feature>
<keyword evidence="10" id="KW-1185">Reference proteome</keyword>
<dbReference type="Pfam" id="PF24882">
    <property type="entry name" value="WHD_ORC2"/>
    <property type="match status" value="1"/>
</dbReference>
<evidence type="ECO:0000256" key="4">
    <source>
        <dbReference type="ARBA" id="ARBA00023242"/>
    </source>
</evidence>
<evidence type="ECO:0000256" key="5">
    <source>
        <dbReference type="RuleBase" id="RU368084"/>
    </source>
</evidence>
<gene>
    <name evidence="9" type="ORF">EG327_010324</name>
</gene>
<dbReference type="Proteomes" id="UP000490939">
    <property type="component" value="Unassembled WGS sequence"/>
</dbReference>
<comment type="function">
    <text evidence="5">Component of the origin recognition complex (ORC) that binds origins of replication. DNA-binding is ATP-dependent. ORC is required to assemble the pre-replication complex necessary to initiate DNA replication.</text>
</comment>
<sequence length="569" mass="63913">MKRKRNEKDAEDTLSKRKRADPVYAEPDSESEDDDDDEVAVIANGTPSKKRTTTRTVPLNTMPKKSSKTNGILTNGHTPKSNRKISFATPTKGADSEDADESPTKKTPKTIRNADRSAKKKSAARLIERSIAPVGSEDEEDEEEDHLAREILEDDEEDPDVEVQEEDELPKEPETPSKRGRGRPKGSKNRRSPTPPLANLPPHEIYFWQNKPGSGKTSNNVLSSHLLLNHDEYFAHKEAYIDPHEQEKEFLLSLHQSSFPQWDFELREGFNICLYGYGSKRSLLQSYAQHIHDSTPNPPKICIINGYNTSIALRDILTTIASTLFPKNAKLPLHQTALQQLILETLADEPPKEPIYIMINSLDGSAMRRPIVQSAIATLASNPHVCIVATADTPNFPLMWDITLRQQYRFLFHDCTTFIPFDGAEIDVVESVNELLGRSGRRIGGRDGVGYVLRSLPENARNLYRILVAEQLAGAIEGEGGDAHEDAEEEGPQKVGGATGGEKGVEYRVLYHKAREELVCSTEHQFRGLMKEFYDHQMVESRRDGMGTERLVVPFRREDLEGLLEDLVE</sequence>
<dbReference type="GO" id="GO:0003688">
    <property type="term" value="F:DNA replication origin binding"/>
    <property type="evidence" value="ECO:0007669"/>
    <property type="project" value="UniProtKB-UniRule"/>
</dbReference>
<dbReference type="PANTHER" id="PTHR14052">
    <property type="entry name" value="ORIGIN RECOGNITION COMPLEX SUBUNIT 2"/>
    <property type="match status" value="1"/>
</dbReference>
<comment type="similarity">
    <text evidence="2 5">Belongs to the ORC2 family.</text>
</comment>
<evidence type="ECO:0000256" key="1">
    <source>
        <dbReference type="ARBA" id="ARBA00004123"/>
    </source>
</evidence>
<comment type="subcellular location">
    <subcellularLocation>
        <location evidence="1 5">Nucleus</location>
    </subcellularLocation>
</comment>
<evidence type="ECO:0000313" key="9">
    <source>
        <dbReference type="EMBL" id="KAE9992025.1"/>
    </source>
</evidence>
<comment type="subunit">
    <text evidence="5">Component of the origin recognition complex (ORC).</text>
</comment>
<evidence type="ECO:0000256" key="3">
    <source>
        <dbReference type="ARBA" id="ARBA00022705"/>
    </source>
</evidence>
<feature type="compositionally biased region" description="Acidic residues" evidence="6">
    <location>
        <begin position="136"/>
        <end position="145"/>
    </location>
</feature>
<comment type="caution">
    <text evidence="9">The sequence shown here is derived from an EMBL/GenBank/DDBJ whole genome shotgun (WGS) entry which is preliminary data.</text>
</comment>
<dbReference type="GO" id="GO:0006260">
    <property type="term" value="P:DNA replication"/>
    <property type="evidence" value="ECO:0007669"/>
    <property type="project" value="UniProtKB-UniRule"/>
</dbReference>
<dbReference type="PANTHER" id="PTHR14052:SF0">
    <property type="entry name" value="ORIGIN RECOGNITION COMPLEX SUBUNIT 2"/>
    <property type="match status" value="1"/>
</dbReference>
<feature type="region of interest" description="Disordered" evidence="6">
    <location>
        <begin position="480"/>
        <end position="500"/>
    </location>
</feature>
<feature type="compositionally biased region" description="Acidic residues" evidence="6">
    <location>
        <begin position="27"/>
        <end position="39"/>
    </location>
</feature>
<dbReference type="InterPro" id="IPR056772">
    <property type="entry name" value="RecA-like_ORC2"/>
</dbReference>
<dbReference type="InterPro" id="IPR007220">
    <property type="entry name" value="ORC2"/>
</dbReference>
<organism evidence="9 10">
    <name type="scientific">Venturia inaequalis</name>
    <name type="common">Apple scab fungus</name>
    <dbReference type="NCBI Taxonomy" id="5025"/>
    <lineage>
        <taxon>Eukaryota</taxon>
        <taxon>Fungi</taxon>
        <taxon>Dikarya</taxon>
        <taxon>Ascomycota</taxon>
        <taxon>Pezizomycotina</taxon>
        <taxon>Dothideomycetes</taxon>
        <taxon>Pleosporomycetidae</taxon>
        <taxon>Venturiales</taxon>
        <taxon>Venturiaceae</taxon>
        <taxon>Venturia</taxon>
    </lineage>
</organism>
<dbReference type="EMBL" id="WNWR01000073">
    <property type="protein sequence ID" value="KAE9992025.1"/>
    <property type="molecule type" value="Genomic_DNA"/>
</dbReference>
<protein>
    <recommendedName>
        <fullName evidence="5">Origin recognition complex subunit 2</fullName>
    </recommendedName>
</protein>
<evidence type="ECO:0000256" key="6">
    <source>
        <dbReference type="SAM" id="MobiDB-lite"/>
    </source>
</evidence>
<evidence type="ECO:0000259" key="8">
    <source>
        <dbReference type="Pfam" id="PF24882"/>
    </source>
</evidence>
<keyword evidence="3 5" id="KW-0235">DNA replication</keyword>
<accession>A0A8H3VQ32</accession>
<feature type="domain" description="Origin recognition complex subunit 2 RecA-like" evidence="7">
    <location>
        <begin position="247"/>
        <end position="415"/>
    </location>
</feature>
<dbReference type="InterPro" id="IPR056773">
    <property type="entry name" value="WHD_ORC2"/>
</dbReference>
<feature type="compositionally biased region" description="Basic and acidic residues" evidence="6">
    <location>
        <begin position="1"/>
        <end position="15"/>
    </location>
</feature>
<feature type="compositionally biased region" description="Basic residues" evidence="6">
    <location>
        <begin position="178"/>
        <end position="191"/>
    </location>
</feature>
<proteinExistence type="inferred from homology"/>
<dbReference type="OrthoDB" id="346673at2759"/>
<dbReference type="GO" id="GO:0005664">
    <property type="term" value="C:nuclear origin of replication recognition complex"/>
    <property type="evidence" value="ECO:0007669"/>
    <property type="project" value="UniProtKB-UniRule"/>
</dbReference>
<name>A0A8H3VQ32_VENIN</name>
<keyword evidence="4 5" id="KW-0539">Nucleus</keyword>